<dbReference type="EMBL" id="JANPWB010000010">
    <property type="protein sequence ID" value="KAJ1144952.1"/>
    <property type="molecule type" value="Genomic_DNA"/>
</dbReference>
<protein>
    <submittedName>
        <fullName evidence="1">Uncharacterized protein</fullName>
    </submittedName>
</protein>
<name>A0AAV7QZH7_PLEWA</name>
<gene>
    <name evidence="1" type="ORF">NDU88_011244</name>
</gene>
<organism evidence="1 2">
    <name type="scientific">Pleurodeles waltl</name>
    <name type="common">Iberian ribbed newt</name>
    <dbReference type="NCBI Taxonomy" id="8319"/>
    <lineage>
        <taxon>Eukaryota</taxon>
        <taxon>Metazoa</taxon>
        <taxon>Chordata</taxon>
        <taxon>Craniata</taxon>
        <taxon>Vertebrata</taxon>
        <taxon>Euteleostomi</taxon>
        <taxon>Amphibia</taxon>
        <taxon>Batrachia</taxon>
        <taxon>Caudata</taxon>
        <taxon>Salamandroidea</taxon>
        <taxon>Salamandridae</taxon>
        <taxon>Pleurodelinae</taxon>
        <taxon>Pleurodeles</taxon>
    </lineage>
</organism>
<evidence type="ECO:0000313" key="1">
    <source>
        <dbReference type="EMBL" id="KAJ1144952.1"/>
    </source>
</evidence>
<dbReference type="CDD" id="cd09275">
    <property type="entry name" value="RNase_HI_RT_DIRS1"/>
    <property type="match status" value="1"/>
</dbReference>
<reference evidence="1" key="1">
    <citation type="journal article" date="2022" name="bioRxiv">
        <title>Sequencing and chromosome-scale assembly of the giantPleurodeles waltlgenome.</title>
        <authorList>
            <person name="Brown T."/>
            <person name="Elewa A."/>
            <person name="Iarovenko S."/>
            <person name="Subramanian E."/>
            <person name="Araus A.J."/>
            <person name="Petzold A."/>
            <person name="Susuki M."/>
            <person name="Suzuki K.-i.T."/>
            <person name="Hayashi T."/>
            <person name="Toyoda A."/>
            <person name="Oliveira C."/>
            <person name="Osipova E."/>
            <person name="Leigh N.D."/>
            <person name="Simon A."/>
            <person name="Yun M.H."/>
        </authorList>
    </citation>
    <scope>NUCLEOTIDE SEQUENCE</scope>
    <source>
        <strain evidence="1">20211129_DDA</strain>
        <tissue evidence="1">Liver</tissue>
    </source>
</reference>
<dbReference type="Proteomes" id="UP001066276">
    <property type="component" value="Chromosome 6"/>
</dbReference>
<accession>A0AAV7QZH7</accession>
<dbReference type="AlphaFoldDB" id="A0AAV7QZH7"/>
<keyword evidence="2" id="KW-1185">Reference proteome</keyword>
<sequence>MAQSYGGMLGAITDAARGGVEGVFRVVLGATSAAAHWPASWLKNRITKNITLLELFLIVVPFSTWSERLTNNQILFWSDNHRVVQALNLGTAHCLDVVRLLQLGDCQLKDNLALRAMHIPGYKKTVADALSHLQWCHFKELAPHPDPVMTLTPKMLWELVNPIQR</sequence>
<proteinExistence type="predicted"/>
<comment type="caution">
    <text evidence="1">The sequence shown here is derived from an EMBL/GenBank/DDBJ whole genome shotgun (WGS) entry which is preliminary data.</text>
</comment>
<evidence type="ECO:0000313" key="2">
    <source>
        <dbReference type="Proteomes" id="UP001066276"/>
    </source>
</evidence>